<dbReference type="InterPro" id="IPR036491">
    <property type="entry name" value="YugN-like_sf"/>
</dbReference>
<dbReference type="Proteomes" id="UP000037269">
    <property type="component" value="Unassembled WGS sequence"/>
</dbReference>
<dbReference type="Gene3D" id="3.30.310.100">
    <property type="entry name" value="YugN-like"/>
    <property type="match status" value="1"/>
</dbReference>
<protein>
    <submittedName>
        <fullName evidence="2">Citrate lyase, gamma subunit</fullName>
    </submittedName>
</protein>
<evidence type="ECO:0000313" key="4">
    <source>
        <dbReference type="Proteomes" id="UP000182836"/>
    </source>
</evidence>
<reference evidence="2 4" key="2">
    <citation type="submission" date="2016-10" db="EMBL/GenBank/DDBJ databases">
        <authorList>
            <person name="de Groot N.N."/>
        </authorList>
    </citation>
    <scope>NUCLEOTIDE SEQUENCE [LARGE SCALE GENOMIC DNA]</scope>
    <source>
        <strain evidence="2 4">DSM 2895</strain>
    </source>
</reference>
<dbReference type="GO" id="GO:0016829">
    <property type="term" value="F:lyase activity"/>
    <property type="evidence" value="ECO:0007669"/>
    <property type="project" value="UniProtKB-KW"/>
</dbReference>
<accession>A0A0D1W8H1</accession>
<keyword evidence="3" id="KW-1185">Reference proteome</keyword>
<dbReference type="Pfam" id="PF08868">
    <property type="entry name" value="YugN"/>
    <property type="match status" value="1"/>
</dbReference>
<dbReference type="OrthoDB" id="2679642at2"/>
<dbReference type="GeneID" id="42305202"/>
<evidence type="ECO:0000313" key="2">
    <source>
        <dbReference type="EMBL" id="SDJ05761.1"/>
    </source>
</evidence>
<dbReference type="SUPFAM" id="SSF160755">
    <property type="entry name" value="YugN-like"/>
    <property type="match status" value="1"/>
</dbReference>
<dbReference type="PATRIC" id="fig|47500.12.peg.5072"/>
<dbReference type="Proteomes" id="UP000182836">
    <property type="component" value="Unassembled WGS sequence"/>
</dbReference>
<dbReference type="RefSeq" id="WP_043066698.1">
    <property type="nucleotide sequence ID" value="NZ_BJOA01000041.1"/>
</dbReference>
<organism evidence="1 3">
    <name type="scientific">Aneurinibacillus migulanus</name>
    <name type="common">Bacillus migulanus</name>
    <dbReference type="NCBI Taxonomy" id="47500"/>
    <lineage>
        <taxon>Bacteria</taxon>
        <taxon>Bacillati</taxon>
        <taxon>Bacillota</taxon>
        <taxon>Bacilli</taxon>
        <taxon>Bacillales</taxon>
        <taxon>Paenibacillaceae</taxon>
        <taxon>Aneurinibacillus group</taxon>
        <taxon>Aneurinibacillus</taxon>
    </lineage>
</organism>
<sequence>MKIIETNLIGQEFSFDLVDTVLHGIGFNRGEMFEYDWAAYDYPLLTSKLEDFVFLRIFTRATSGEIERSNCTVQVTDVMITGAKYLEGLDFSREIEKRYIDRSREILKEVAQRLKLDNIDVDVRDASTVDCEVRSGVRPVF</sequence>
<proteinExistence type="predicted"/>
<keyword evidence="2" id="KW-0456">Lyase</keyword>
<name>A0A0D1W8H1_ANEMI</name>
<evidence type="ECO:0000313" key="3">
    <source>
        <dbReference type="Proteomes" id="UP000037269"/>
    </source>
</evidence>
<gene>
    <name evidence="1" type="ORF">AF333_08330</name>
    <name evidence="2" type="ORF">SAMN04487909_11146</name>
</gene>
<reference evidence="1 3" key="1">
    <citation type="submission" date="2015-07" db="EMBL/GenBank/DDBJ databases">
        <title>Fjat-14205 dsm 2895.</title>
        <authorList>
            <person name="Liu B."/>
            <person name="Wang J."/>
            <person name="Zhu Y."/>
            <person name="Liu G."/>
            <person name="Chen Q."/>
            <person name="Chen Z."/>
            <person name="Lan J."/>
            <person name="Che J."/>
            <person name="Ge C."/>
            <person name="Shi H."/>
            <person name="Pan Z."/>
            <person name="Liu X."/>
        </authorList>
    </citation>
    <scope>NUCLEOTIDE SEQUENCE [LARGE SCALE GENOMIC DNA]</scope>
    <source>
        <strain evidence="1 3">DSM 2895</strain>
    </source>
</reference>
<evidence type="ECO:0000313" key="1">
    <source>
        <dbReference type="EMBL" id="KON95489.1"/>
    </source>
</evidence>
<dbReference type="EMBL" id="LGUG01000004">
    <property type="protein sequence ID" value="KON95489.1"/>
    <property type="molecule type" value="Genomic_DNA"/>
</dbReference>
<dbReference type="InterPro" id="IPR014967">
    <property type="entry name" value="Uncharacterised_YugN-like"/>
</dbReference>
<dbReference type="STRING" id="47500.AF333_08330"/>
<dbReference type="AlphaFoldDB" id="A0A0D1W8H1"/>
<dbReference type="EMBL" id="FNED01000011">
    <property type="protein sequence ID" value="SDJ05761.1"/>
    <property type="molecule type" value="Genomic_DNA"/>
</dbReference>